<dbReference type="InterPro" id="IPR029058">
    <property type="entry name" value="AB_hydrolase_fold"/>
</dbReference>
<dbReference type="InterPro" id="IPR000073">
    <property type="entry name" value="AB_hydrolase_1"/>
</dbReference>
<gene>
    <name evidence="2" type="ORF">DV701_07745</name>
</gene>
<keyword evidence="3" id="KW-1185">Reference proteome</keyword>
<dbReference type="OrthoDB" id="9785847at2"/>
<dbReference type="PRINTS" id="PR00111">
    <property type="entry name" value="ABHYDROLASE"/>
</dbReference>
<dbReference type="PANTHER" id="PTHR43433:SF10">
    <property type="entry name" value="AB HYDROLASE-1 DOMAIN-CONTAINING PROTEIN"/>
    <property type="match status" value="1"/>
</dbReference>
<sequence>MVSTTTPTPTRTTATGLAYRVQGAPDGVPVVALHGTPGSRFSGTPGRDVLHALGLRVVSYDRPGYGESPGSEARPVRDLAADVVAVLDAAGIEGPVGVFAGSGGTGAALALAALHPERVAALTLVWPLAPRGADEGSPGMGEREWLRDMDEQQRMLHALALQDPVFLRDQLEVGLGQHAGAEGIVTDMVQVQEPWGLDPADVRCPVDLWWGVDSQVSPAGHATWLADRLTGATVTRHEQHEHRWHVRRLVDVFVRLGEQVGARPRSAEELAAVTAGAMDTDGCGGGSLGGCACGAGGCGS</sequence>
<evidence type="ECO:0000313" key="2">
    <source>
        <dbReference type="EMBL" id="AXH96033.1"/>
    </source>
</evidence>
<dbReference type="Pfam" id="PF00561">
    <property type="entry name" value="Abhydrolase_1"/>
    <property type="match status" value="1"/>
</dbReference>
<dbReference type="GO" id="GO:0016787">
    <property type="term" value="F:hydrolase activity"/>
    <property type="evidence" value="ECO:0007669"/>
    <property type="project" value="UniProtKB-KW"/>
</dbReference>
<dbReference type="InterPro" id="IPR050471">
    <property type="entry name" value="AB_hydrolase"/>
</dbReference>
<name>A0A345NLX5_9MICO</name>
<evidence type="ECO:0000259" key="1">
    <source>
        <dbReference type="Pfam" id="PF00561"/>
    </source>
</evidence>
<dbReference type="EMBL" id="CP031229">
    <property type="protein sequence ID" value="AXH96033.1"/>
    <property type="molecule type" value="Genomic_DNA"/>
</dbReference>
<accession>A0A345NLX5</accession>
<protein>
    <submittedName>
        <fullName evidence="2">Alpha/beta hydrolase</fullName>
    </submittedName>
</protein>
<keyword evidence="2" id="KW-0378">Hydrolase</keyword>
<organism evidence="2 3">
    <name type="scientific">Ornithinimicrobium avium</name>
    <dbReference type="NCBI Taxonomy" id="2283195"/>
    <lineage>
        <taxon>Bacteria</taxon>
        <taxon>Bacillati</taxon>
        <taxon>Actinomycetota</taxon>
        <taxon>Actinomycetes</taxon>
        <taxon>Micrococcales</taxon>
        <taxon>Ornithinimicrobiaceae</taxon>
        <taxon>Ornithinimicrobium</taxon>
    </lineage>
</organism>
<proteinExistence type="predicted"/>
<dbReference type="Gene3D" id="3.40.50.1820">
    <property type="entry name" value="alpha/beta hydrolase"/>
    <property type="match status" value="1"/>
</dbReference>
<dbReference type="SUPFAM" id="SSF53474">
    <property type="entry name" value="alpha/beta-Hydrolases"/>
    <property type="match status" value="1"/>
</dbReference>
<feature type="domain" description="AB hydrolase-1" evidence="1">
    <location>
        <begin position="29"/>
        <end position="127"/>
    </location>
</feature>
<dbReference type="PANTHER" id="PTHR43433">
    <property type="entry name" value="HYDROLASE, ALPHA/BETA FOLD FAMILY PROTEIN"/>
    <property type="match status" value="1"/>
</dbReference>
<evidence type="ECO:0000313" key="3">
    <source>
        <dbReference type="Proteomes" id="UP000253790"/>
    </source>
</evidence>
<reference evidence="2 3" key="1">
    <citation type="submission" date="2018-07" db="EMBL/GenBank/DDBJ databases">
        <title>Complete genome sequencing of Ornithinimicrobium sp. AMA3305.</title>
        <authorList>
            <person name="Bae J.-W."/>
        </authorList>
    </citation>
    <scope>NUCLEOTIDE SEQUENCE [LARGE SCALE GENOMIC DNA]</scope>
    <source>
        <strain evidence="2 3">AMA3305</strain>
    </source>
</reference>
<dbReference type="Proteomes" id="UP000253790">
    <property type="component" value="Chromosome"/>
</dbReference>
<dbReference type="AlphaFoldDB" id="A0A345NLX5"/>
<dbReference type="KEGG" id="orn:DV701_07745"/>